<dbReference type="Pfam" id="PF16414">
    <property type="entry name" value="NPC1_N"/>
    <property type="match status" value="1"/>
</dbReference>
<feature type="transmembrane region" description="Helical" evidence="13">
    <location>
        <begin position="575"/>
        <end position="599"/>
    </location>
</feature>
<keyword evidence="3" id="KW-0813">Transport</keyword>
<dbReference type="Gene3D" id="1.20.1640.10">
    <property type="entry name" value="Multidrug efflux transporter AcrB transmembrane domain"/>
    <property type="match status" value="2"/>
</dbReference>
<feature type="transmembrane region" description="Helical" evidence="13">
    <location>
        <begin position="994"/>
        <end position="1018"/>
    </location>
</feature>
<dbReference type="AlphaFoldDB" id="A0A4P9YG46"/>
<dbReference type="EMBL" id="ML005519">
    <property type="protein sequence ID" value="RKP18245.1"/>
    <property type="molecule type" value="Genomic_DNA"/>
</dbReference>
<feature type="transmembrane region" description="Helical" evidence="13">
    <location>
        <begin position="679"/>
        <end position="704"/>
    </location>
</feature>
<keyword evidence="9 13" id="KW-0472">Membrane</keyword>
<dbReference type="GO" id="GO:0006629">
    <property type="term" value="P:lipid metabolic process"/>
    <property type="evidence" value="ECO:0007669"/>
    <property type="project" value="UniProtKB-KW"/>
</dbReference>
<gene>
    <name evidence="15" type="ORF">ROZALSC1DRAFT_30046</name>
</gene>
<dbReference type="InterPro" id="IPR053956">
    <property type="entry name" value="NPC1_MLD"/>
</dbReference>
<feature type="region of interest" description="Disordered" evidence="12">
    <location>
        <begin position="1169"/>
        <end position="1190"/>
    </location>
</feature>
<evidence type="ECO:0000256" key="7">
    <source>
        <dbReference type="ARBA" id="ARBA00023055"/>
    </source>
</evidence>
<keyword evidence="6 13" id="KW-1133">Transmembrane helix</keyword>
<evidence type="ECO:0000256" key="10">
    <source>
        <dbReference type="ARBA" id="ARBA00023157"/>
    </source>
</evidence>
<name>A0A4P9YG46_ROZAC</name>
<feature type="transmembrane region" description="Helical" evidence="13">
    <location>
        <begin position="233"/>
        <end position="252"/>
    </location>
</feature>
<evidence type="ECO:0000256" key="11">
    <source>
        <dbReference type="ARBA" id="ARBA00023180"/>
    </source>
</evidence>
<feature type="transmembrane region" description="Helical" evidence="13">
    <location>
        <begin position="1129"/>
        <end position="1152"/>
    </location>
</feature>
<evidence type="ECO:0000256" key="13">
    <source>
        <dbReference type="SAM" id="Phobius"/>
    </source>
</evidence>
<evidence type="ECO:0000256" key="3">
    <source>
        <dbReference type="ARBA" id="ARBA00022448"/>
    </source>
</evidence>
<proteinExistence type="inferred from homology"/>
<evidence type="ECO:0000256" key="9">
    <source>
        <dbReference type="ARBA" id="ARBA00023136"/>
    </source>
</evidence>
<evidence type="ECO:0000256" key="1">
    <source>
        <dbReference type="ARBA" id="ARBA00004127"/>
    </source>
</evidence>
<dbReference type="FunFam" id="1.20.1640.10:FF:000008">
    <property type="entry name" value="NPC intracellular cholesterol transporter 1"/>
    <property type="match status" value="1"/>
</dbReference>
<dbReference type="InterPro" id="IPR053958">
    <property type="entry name" value="HMGCR/SNAP/NPC1-like_SSD"/>
</dbReference>
<keyword evidence="10" id="KW-1015">Disulfide bond</keyword>
<feature type="transmembrane region" description="Helical" evidence="13">
    <location>
        <begin position="542"/>
        <end position="563"/>
    </location>
</feature>
<dbReference type="PANTHER" id="PTHR45727:SF2">
    <property type="entry name" value="NPC INTRACELLULAR CHOLESTEROL TRANSPORTER 1"/>
    <property type="match status" value="1"/>
</dbReference>
<feature type="transmembrane region" description="Helical" evidence="13">
    <location>
        <begin position="1095"/>
        <end position="1117"/>
    </location>
</feature>
<organism evidence="15 16">
    <name type="scientific">Rozella allomycis (strain CSF55)</name>
    <dbReference type="NCBI Taxonomy" id="988480"/>
    <lineage>
        <taxon>Eukaryota</taxon>
        <taxon>Fungi</taxon>
        <taxon>Fungi incertae sedis</taxon>
        <taxon>Cryptomycota</taxon>
        <taxon>Cryptomycota incertae sedis</taxon>
        <taxon>Rozella</taxon>
    </lineage>
</organism>
<dbReference type="GO" id="GO:0032934">
    <property type="term" value="F:sterol binding"/>
    <property type="evidence" value="ECO:0007669"/>
    <property type="project" value="TreeGrafter"/>
</dbReference>
<evidence type="ECO:0000256" key="2">
    <source>
        <dbReference type="ARBA" id="ARBA00005585"/>
    </source>
</evidence>
<feature type="transmembrane region" description="Helical" evidence="13">
    <location>
        <begin position="753"/>
        <end position="771"/>
    </location>
</feature>
<keyword evidence="8" id="KW-0443">Lipid metabolism</keyword>
<dbReference type="GO" id="GO:0016020">
    <property type="term" value="C:membrane"/>
    <property type="evidence" value="ECO:0007669"/>
    <property type="project" value="TreeGrafter"/>
</dbReference>
<dbReference type="GO" id="GO:0012505">
    <property type="term" value="C:endomembrane system"/>
    <property type="evidence" value="ECO:0007669"/>
    <property type="project" value="UniProtKB-SubCell"/>
</dbReference>
<keyword evidence="5" id="KW-0732">Signal</keyword>
<evidence type="ECO:0000259" key="14">
    <source>
        <dbReference type="PROSITE" id="PS50156"/>
    </source>
</evidence>
<sequence length="1190" mass="134851">MKGFCNPKKKLYCAVDTEPVPITDQLFKRDLIKLCGKEYDQFACCDKEQLKYFSSQMERARLIVGDCPACFENFKNVWCSATCSASQSDFMKVNEIDKRDNSVLKLTYAVTEAYADGLFDSCKQITLGMSNKKAYEFITGNTPVRNGKDFLDILGRSVDEKGNSPYHISFVVQDDDVNVNDTILKPLNNKMHTCFDEEYKCNCVDCLGSCGPPDPWPINKSPCLIAEMRCSTLFLIISQSIFLIIIFIAFLISKRIEKWKENVEVESIESEPFIFGTQKLKSGKLNDLSHRLFYRLGLTMARHPYKVLSITLFIVCLSALSFLWNEFQVETDPVKLWVSPNSESLRQKEYFDNTFGPFYRIEQLIFTTSGGDSIVQRNVIDEVFKIEMDIMKLKAEHQNSTVKINDLCFEAIPGRCMVQTVTDVWKDYDTFKKSSDWKSDFNKCTETPVNCLYGDRAPLMPEVVLGGKIGNQFDQASAFITTILLNNYVNKTRLAPAEIWESNLRKYLVEKKVELAEKGINLSFSTESSLEIELNKNNSANLVAIILSYLIMFVYVQIALGRFSTWKRVFIDSRGLLAFGGIMIVGFSILISFSFFNAIRLKTTMIIAEVIPFLVLAIGVDNIFILVHMFDRTSQNLSIEERIARALGRSGPSILLTALTETAAFSIGGFISMPSVSSFSLYAAVAIFVDFILQITCFVSLLTIDAKRHLDNRIDCFTCVSLPKSSYNFKSSILHRYMKNIHSRFLSKTRVRYSILVLFTTTFFASLYGLFNIQIGLDQKVALPSDSYLVEYFRNVENHLMIGPPLYFVVRGLNITDQQGQYIISSKFWKDANFYSLNAIIETNRQVSDTMIATPVSNWLDDYFVWLSNPDGCCVDEESEFCMEPEFRFMNESLKGEKFLSYLSQFLNQVPDESCPSAGRAAYSSSIVPDYNKTTIVASNFRTYFNVLKTQNDFIQAMKSANAMTEIIKRHNKVNDEPIDIYPYSIFFIFFEQYLTVVQTALTVLLIVTSIIFVFSFLLLQSLSLAILITLMIISILVHLGAIMSAWDISLNAVSIVNMVIAAGISVEFCSHIARAYLVTIGSKIERMQQALSDFGSSVLSGITLTKLFGVIVLLLAPSKIFQIFYFRMYISIVLLGFLHGLVYLPVLLSFFGPNYVLVTKHVPFSEVDDEPEDEDAINTSDPIIGSDEQ</sequence>
<dbReference type="Pfam" id="PF12349">
    <property type="entry name" value="Sterol-sensing"/>
    <property type="match status" value="1"/>
</dbReference>
<dbReference type="GO" id="GO:0015918">
    <property type="term" value="P:sterol transport"/>
    <property type="evidence" value="ECO:0007669"/>
    <property type="project" value="TreeGrafter"/>
</dbReference>
<feature type="domain" description="SSD" evidence="14">
    <location>
        <begin position="541"/>
        <end position="704"/>
    </location>
</feature>
<dbReference type="SUPFAM" id="SSF82866">
    <property type="entry name" value="Multidrug efflux transporter AcrB transmembrane domain"/>
    <property type="match status" value="2"/>
</dbReference>
<evidence type="ECO:0000256" key="8">
    <source>
        <dbReference type="ARBA" id="ARBA00023098"/>
    </source>
</evidence>
<comment type="similarity">
    <text evidence="2">Belongs to the patched family.</text>
</comment>
<accession>A0A4P9YG46</accession>
<evidence type="ECO:0000256" key="4">
    <source>
        <dbReference type="ARBA" id="ARBA00022692"/>
    </source>
</evidence>
<protein>
    <submittedName>
        <fullName evidence="15">Multidrug efflux transporter AcrB transmembrane domain-containing protein</fullName>
    </submittedName>
</protein>
<dbReference type="InterPro" id="IPR000731">
    <property type="entry name" value="SSD"/>
</dbReference>
<dbReference type="Pfam" id="PF22314">
    <property type="entry name" value="NPC1_MLD"/>
    <property type="match status" value="1"/>
</dbReference>
<keyword evidence="7" id="KW-0445">Lipid transport</keyword>
<evidence type="ECO:0000256" key="5">
    <source>
        <dbReference type="ARBA" id="ARBA00022729"/>
    </source>
</evidence>
<evidence type="ECO:0000256" key="12">
    <source>
        <dbReference type="SAM" id="MobiDB-lite"/>
    </source>
</evidence>
<evidence type="ECO:0000256" key="6">
    <source>
        <dbReference type="ARBA" id="ARBA00022989"/>
    </source>
</evidence>
<dbReference type="InterPro" id="IPR032190">
    <property type="entry name" value="NPC1_N"/>
</dbReference>
<reference evidence="16" key="1">
    <citation type="journal article" date="2018" name="Nat. Microbiol.">
        <title>Leveraging single-cell genomics to expand the fungal tree of life.</title>
        <authorList>
            <person name="Ahrendt S.R."/>
            <person name="Quandt C.A."/>
            <person name="Ciobanu D."/>
            <person name="Clum A."/>
            <person name="Salamov A."/>
            <person name="Andreopoulos B."/>
            <person name="Cheng J.F."/>
            <person name="Woyke T."/>
            <person name="Pelin A."/>
            <person name="Henrissat B."/>
            <person name="Reynolds N.K."/>
            <person name="Benny G.L."/>
            <person name="Smith M.E."/>
            <person name="James T.Y."/>
            <person name="Grigoriev I.V."/>
        </authorList>
    </citation>
    <scope>NUCLEOTIDE SEQUENCE [LARGE SCALE GENOMIC DNA]</scope>
    <source>
        <strain evidence="16">CSF55</strain>
    </source>
</reference>
<feature type="transmembrane region" description="Helical" evidence="13">
    <location>
        <begin position="605"/>
        <end position="630"/>
    </location>
</feature>
<keyword evidence="11" id="KW-0325">Glycoprotein</keyword>
<dbReference type="PANTHER" id="PTHR45727">
    <property type="entry name" value="NPC INTRACELLULAR CHOLESTEROL TRANSPORTER 1"/>
    <property type="match status" value="1"/>
</dbReference>
<feature type="transmembrane region" description="Helical" evidence="13">
    <location>
        <begin position="1025"/>
        <end position="1047"/>
    </location>
</feature>
<dbReference type="Proteomes" id="UP000281549">
    <property type="component" value="Unassembled WGS sequence"/>
</dbReference>
<dbReference type="PROSITE" id="PS50156">
    <property type="entry name" value="SSD"/>
    <property type="match status" value="1"/>
</dbReference>
<evidence type="ECO:0000313" key="15">
    <source>
        <dbReference type="EMBL" id="RKP18245.1"/>
    </source>
</evidence>
<feature type="transmembrane region" description="Helical" evidence="13">
    <location>
        <begin position="305"/>
        <end position="324"/>
    </location>
</feature>
<feature type="transmembrane region" description="Helical" evidence="13">
    <location>
        <begin position="1053"/>
        <end position="1074"/>
    </location>
</feature>
<keyword evidence="4 13" id="KW-0812">Transmembrane</keyword>
<comment type="subcellular location">
    <subcellularLocation>
        <location evidence="1">Endomembrane system</location>
        <topology evidence="1">Multi-pass membrane protein</topology>
    </subcellularLocation>
</comment>
<evidence type="ECO:0000313" key="16">
    <source>
        <dbReference type="Proteomes" id="UP000281549"/>
    </source>
</evidence>